<evidence type="ECO:0000256" key="1">
    <source>
        <dbReference type="SAM" id="MobiDB-lite"/>
    </source>
</evidence>
<keyword evidence="5" id="KW-1185">Reference proteome</keyword>
<dbReference type="PANTHER" id="PTHR11614">
    <property type="entry name" value="PHOSPHOLIPASE-RELATED"/>
    <property type="match status" value="1"/>
</dbReference>
<keyword evidence="2" id="KW-0472">Membrane</keyword>
<dbReference type="SUPFAM" id="SSF53474">
    <property type="entry name" value="alpha/beta-Hydrolases"/>
    <property type="match status" value="1"/>
</dbReference>
<feature type="region of interest" description="Disordered" evidence="1">
    <location>
        <begin position="563"/>
        <end position="596"/>
    </location>
</feature>
<evidence type="ECO:0000313" key="5">
    <source>
        <dbReference type="Proteomes" id="UP000037460"/>
    </source>
</evidence>
<evidence type="ECO:0000259" key="3">
    <source>
        <dbReference type="Pfam" id="PF12146"/>
    </source>
</evidence>
<evidence type="ECO:0000313" key="4">
    <source>
        <dbReference type="EMBL" id="KOO31415.1"/>
    </source>
</evidence>
<keyword evidence="2" id="KW-0812">Transmembrane</keyword>
<dbReference type="InterPro" id="IPR051044">
    <property type="entry name" value="MAG_DAG_Lipase"/>
</dbReference>
<dbReference type="EMBL" id="JWZX01002020">
    <property type="protein sequence ID" value="KOO31415.1"/>
    <property type="molecule type" value="Genomic_DNA"/>
</dbReference>
<proteinExistence type="predicted"/>
<dbReference type="Pfam" id="PF12146">
    <property type="entry name" value="Hydrolase_4"/>
    <property type="match status" value="1"/>
</dbReference>
<comment type="caution">
    <text evidence="4">The sequence shown here is derived from an EMBL/GenBank/DDBJ whole genome shotgun (WGS) entry which is preliminary data.</text>
</comment>
<name>A0A0M0JXW7_9EUKA</name>
<sequence length="596" mass="64972">MYVFALYMVLDLFLAGHLDFIFKVHHGACLLGHSLVVFALPAEAFTVYFSGVVALEIGSGAMNMWVLAGQKARWANALYAVVMTASNAAAAYVAWQWSQLDIKILPKAICLAVAAALIVLRQQACHENVRIGAPRHLLRMVKQRWSKVYLTPKYVAASFVTFGVPLILLETISKDVGVTLLVFFGLLSCFGRVVGRTSRKKWKAAASLWPSKLPLPLILERSYLINRHRLKLQRFTIKAERPKAVCILVHGYGQSAHFEFLCATYPGGPHSIWDDSILQHLADAGISCYSMDLQGHGESEGARDLRGYFEDFDDLAYDLLQLHGVVRDETGGELPIYWLGCSMGSAVACRATQLDAHSGVAGMVMLAPMISLEKVAQKSVLGPIKNKHLAPIGGLLSFLVPTLPLVAKSESVLAQQIDKEFRNDTTNYTGSVRVRVANHFNNACNAFISPTGPRRLERVTCPAMLIIHANGDTMTEPNGSVQLFERASCARKTLILISGPDGSAGAIKLYANGKRKDGLPKGLPGMAALRGLNMWHSITTEPGCEKVSAAVAEWICKEAGDLHKTSGVVPPEPSPQRRSTVSPTRQRYVARSAAKA</sequence>
<gene>
    <name evidence="4" type="ORF">Ctob_008246</name>
</gene>
<protein>
    <submittedName>
        <fullName evidence="4">Pst-a protein</fullName>
    </submittedName>
</protein>
<evidence type="ECO:0000256" key="2">
    <source>
        <dbReference type="SAM" id="Phobius"/>
    </source>
</evidence>
<feature type="transmembrane region" description="Helical" evidence="2">
    <location>
        <begin position="148"/>
        <end position="169"/>
    </location>
</feature>
<dbReference type="Gene3D" id="3.40.50.1820">
    <property type="entry name" value="alpha/beta hydrolase"/>
    <property type="match status" value="1"/>
</dbReference>
<accession>A0A0M0JXW7</accession>
<feature type="transmembrane region" description="Helical" evidence="2">
    <location>
        <begin position="78"/>
        <end position="98"/>
    </location>
</feature>
<dbReference type="InterPro" id="IPR022742">
    <property type="entry name" value="Hydrolase_4"/>
</dbReference>
<dbReference type="Proteomes" id="UP000037460">
    <property type="component" value="Unassembled WGS sequence"/>
</dbReference>
<organism evidence="4 5">
    <name type="scientific">Chrysochromulina tobinii</name>
    <dbReference type="NCBI Taxonomy" id="1460289"/>
    <lineage>
        <taxon>Eukaryota</taxon>
        <taxon>Haptista</taxon>
        <taxon>Haptophyta</taxon>
        <taxon>Prymnesiophyceae</taxon>
        <taxon>Prymnesiales</taxon>
        <taxon>Chrysochromulinaceae</taxon>
        <taxon>Chrysochromulina</taxon>
    </lineage>
</organism>
<dbReference type="InterPro" id="IPR029058">
    <property type="entry name" value="AB_hydrolase_fold"/>
</dbReference>
<keyword evidence="2" id="KW-1133">Transmembrane helix</keyword>
<feature type="domain" description="Serine aminopeptidase S33" evidence="3">
    <location>
        <begin position="269"/>
        <end position="499"/>
    </location>
</feature>
<feature type="compositionally biased region" description="Polar residues" evidence="1">
    <location>
        <begin position="576"/>
        <end position="585"/>
    </location>
</feature>
<feature type="transmembrane region" description="Helical" evidence="2">
    <location>
        <begin position="104"/>
        <end position="120"/>
    </location>
</feature>
<dbReference type="OrthoDB" id="2498029at2759"/>
<dbReference type="AlphaFoldDB" id="A0A0M0JXW7"/>
<reference evidence="5" key="1">
    <citation type="journal article" date="2015" name="PLoS Genet.">
        <title>Genome Sequence and Transcriptome Analyses of Chrysochromulina tobin: Metabolic Tools for Enhanced Algal Fitness in the Prominent Order Prymnesiales (Haptophyceae).</title>
        <authorList>
            <person name="Hovde B.T."/>
            <person name="Deodato C.R."/>
            <person name="Hunsperger H.M."/>
            <person name="Ryken S.A."/>
            <person name="Yost W."/>
            <person name="Jha R.K."/>
            <person name="Patterson J."/>
            <person name="Monnat R.J. Jr."/>
            <person name="Barlow S.B."/>
            <person name="Starkenburg S.R."/>
            <person name="Cattolico R.A."/>
        </authorList>
    </citation>
    <scope>NUCLEOTIDE SEQUENCE</scope>
    <source>
        <strain evidence="5">CCMP291</strain>
    </source>
</reference>
<feature type="transmembrane region" description="Helical" evidence="2">
    <location>
        <begin position="175"/>
        <end position="194"/>
    </location>
</feature>